<proteinExistence type="predicted"/>
<feature type="transmembrane region" description="Helical" evidence="1">
    <location>
        <begin position="46"/>
        <end position="69"/>
    </location>
</feature>
<feature type="transmembrane region" description="Helical" evidence="1">
    <location>
        <begin position="75"/>
        <end position="94"/>
    </location>
</feature>
<evidence type="ECO:0000313" key="3">
    <source>
        <dbReference type="Proteomes" id="UP000070560"/>
    </source>
</evidence>
<keyword evidence="1" id="KW-0472">Membrane</keyword>
<sequence>MWNEVFRESLTITYFVFIIMVIVDFVDVISQQKATSVLKGSRWRQYLLASFLGATPGCLGAFMIVSLYIHGHISLGAIVGCMIATSGDEAFVMLAKIPQTAIWLTIILFLLGIFAAWIADSLLNIFHIVPSISCCPVQTFHPEENKFMFTYNNLKTNFTPVSFHRFLLLLLITSALFLFLTAKIGPPHWNWVRVTFAILLFISLGIAIFASEHYLEVHLWQHIIQKHLWRIFLWTFLALVLIKFGLTHWHLAAFIKTHLSWVLILSALIGIIPESGPHFVFVFLYAQGFIPFSVLLTSSIVQDGHGMLPMLSASLKDSFWIKLFNFSLGLFIGGILYLLGY</sequence>
<evidence type="ECO:0000256" key="1">
    <source>
        <dbReference type="SAM" id="Phobius"/>
    </source>
</evidence>
<feature type="transmembrane region" description="Helical" evidence="1">
    <location>
        <begin position="253"/>
        <end position="272"/>
    </location>
</feature>
<name>A0A7U4QKA5_DESA2</name>
<dbReference type="AlphaFoldDB" id="A0A7U4QKA5"/>
<evidence type="ECO:0000313" key="2">
    <source>
        <dbReference type="EMBL" id="AMM40927.1"/>
    </source>
</evidence>
<keyword evidence="3" id="KW-1185">Reference proteome</keyword>
<accession>A0A7U4QKA5</accession>
<dbReference type="OrthoDB" id="9783550at2"/>
<keyword evidence="1" id="KW-0812">Transmembrane</keyword>
<feature type="transmembrane region" description="Helical" evidence="1">
    <location>
        <begin position="227"/>
        <end position="246"/>
    </location>
</feature>
<reference evidence="2 3" key="1">
    <citation type="submission" date="2015-10" db="EMBL/GenBank/DDBJ databases">
        <title>Candidatus Desulfofervidus auxilii, a hydrogenotrophic sulfate-reducing bacterium involved in the thermophilic anaerobic oxidation of methane.</title>
        <authorList>
            <person name="Krukenberg V."/>
            <person name="Richter M."/>
            <person name="Wegener G."/>
        </authorList>
    </citation>
    <scope>NUCLEOTIDE SEQUENCE [LARGE SCALE GENOMIC DNA]</scope>
    <source>
        <strain evidence="2 3">HS1</strain>
    </source>
</reference>
<feature type="transmembrane region" description="Helical" evidence="1">
    <location>
        <begin position="12"/>
        <end position="30"/>
    </location>
</feature>
<feature type="transmembrane region" description="Helical" evidence="1">
    <location>
        <begin position="194"/>
        <end position="215"/>
    </location>
</feature>
<keyword evidence="1" id="KW-1133">Transmembrane helix</keyword>
<feature type="transmembrane region" description="Helical" evidence="1">
    <location>
        <begin position="163"/>
        <end position="182"/>
    </location>
</feature>
<dbReference type="NCBIfam" id="NF037962">
    <property type="entry name" value="arsenic_eff"/>
    <property type="match status" value="1"/>
</dbReference>
<organism evidence="2 3">
    <name type="scientific">Desulfofervidus auxilii</name>
    <dbReference type="NCBI Taxonomy" id="1621989"/>
    <lineage>
        <taxon>Bacteria</taxon>
        <taxon>Pseudomonadati</taxon>
        <taxon>Thermodesulfobacteriota</taxon>
        <taxon>Candidatus Desulfofervidia</taxon>
        <taxon>Candidatus Desulfofervidales</taxon>
        <taxon>Candidatus Desulfofervidaceae</taxon>
        <taxon>Candidatus Desulfofervidus</taxon>
    </lineage>
</organism>
<dbReference type="KEGG" id="daw:HS1_001123"/>
<feature type="transmembrane region" description="Helical" evidence="1">
    <location>
        <begin position="319"/>
        <end position="339"/>
    </location>
</feature>
<gene>
    <name evidence="2" type="ORF">HS1_001123</name>
</gene>
<dbReference type="EMBL" id="CP013015">
    <property type="protein sequence ID" value="AMM40927.1"/>
    <property type="molecule type" value="Genomic_DNA"/>
</dbReference>
<evidence type="ECO:0008006" key="4">
    <source>
        <dbReference type="Google" id="ProtNLM"/>
    </source>
</evidence>
<protein>
    <recommendedName>
        <fullName evidence="4">Selenocysteine protein</fullName>
    </recommendedName>
</protein>
<feature type="transmembrane region" description="Helical" evidence="1">
    <location>
        <begin position="101"/>
        <end position="119"/>
    </location>
</feature>
<dbReference type="Proteomes" id="UP000070560">
    <property type="component" value="Chromosome"/>
</dbReference>
<dbReference type="RefSeq" id="WP_066062145.1">
    <property type="nucleotide sequence ID" value="NZ_CP013015.1"/>
</dbReference>
<dbReference type="Pfam" id="PF11449">
    <property type="entry name" value="ArsP_2"/>
    <property type="match status" value="1"/>
</dbReference>
<dbReference type="InterPro" id="IPR021552">
    <property type="entry name" value="ArsP_2"/>
</dbReference>